<evidence type="ECO:0000313" key="3">
    <source>
        <dbReference type="Proteomes" id="UP000092932"/>
    </source>
</evidence>
<dbReference type="SMART" id="SM00460">
    <property type="entry name" value="TGc"/>
    <property type="match status" value="1"/>
</dbReference>
<dbReference type="OrthoDB" id="5438043at2"/>
<dbReference type="PATRIC" id="fig|692370.5.peg.992"/>
<dbReference type="PANTHER" id="PTHR33490:SF12">
    <property type="entry name" value="BLL5557 PROTEIN"/>
    <property type="match status" value="1"/>
</dbReference>
<dbReference type="AlphaFoldDB" id="A0A1B2ABG4"/>
<dbReference type="PANTHER" id="PTHR33490">
    <property type="entry name" value="BLR5614 PROTEIN-RELATED"/>
    <property type="match status" value="1"/>
</dbReference>
<evidence type="ECO:0000313" key="2">
    <source>
        <dbReference type="EMBL" id="ANY19502.1"/>
    </source>
</evidence>
<dbReference type="Gene3D" id="3.10.620.30">
    <property type="match status" value="1"/>
</dbReference>
<dbReference type="EMBL" id="CP016591">
    <property type="protein sequence ID" value="ANY19502.1"/>
    <property type="molecule type" value="Genomic_DNA"/>
</dbReference>
<dbReference type="InterPro" id="IPR038765">
    <property type="entry name" value="Papain-like_cys_pep_sf"/>
</dbReference>
<accession>A0A1B2ABG4</accession>
<dbReference type="SUPFAM" id="SSF54001">
    <property type="entry name" value="Cysteine proteinases"/>
    <property type="match status" value="1"/>
</dbReference>
<name>A0A1B2ABG4_9SPHN</name>
<dbReference type="KEGG" id="ado:A6F68_00977"/>
<protein>
    <submittedName>
        <fullName evidence="2">Transglutaminase-like superfamily protein</fullName>
    </submittedName>
</protein>
<organism evidence="2 3">
    <name type="scientific">Tsuneonella dongtanensis</name>
    <dbReference type="NCBI Taxonomy" id="692370"/>
    <lineage>
        <taxon>Bacteria</taxon>
        <taxon>Pseudomonadati</taxon>
        <taxon>Pseudomonadota</taxon>
        <taxon>Alphaproteobacteria</taxon>
        <taxon>Sphingomonadales</taxon>
        <taxon>Erythrobacteraceae</taxon>
        <taxon>Tsuneonella</taxon>
    </lineage>
</organism>
<dbReference type="Pfam" id="PF01841">
    <property type="entry name" value="Transglut_core"/>
    <property type="match status" value="1"/>
</dbReference>
<proteinExistence type="predicted"/>
<sequence>MTIAISTRFDFTLDSPTDVILQFEAAAIPEQEILSARTVLTCGDACARVPAHEAIGERVLVSTQGRFEVAYDARVDVKRLTPDLAGLSQLAPHDLPGDPLEYLLDSRYCPADRLQSFAEDEFGGTSGGDRALAIRDWIAKHFTYEPGSSTATTTALDTFVERRGICRDYAHVLITLARASTIPARYVSCFAPGVTPPDFHAVAEVFLADETTPGGGAWYILDATGMAEPHETVKIGVGRDAADVSFLTSFGSSQFGDKTVTVTRED</sequence>
<dbReference type="STRING" id="692370.A6F68_00977"/>
<keyword evidence="3" id="KW-1185">Reference proteome</keyword>
<feature type="domain" description="Transglutaminase-like" evidence="1">
    <location>
        <begin position="158"/>
        <end position="225"/>
    </location>
</feature>
<reference evidence="2 3" key="1">
    <citation type="submission" date="2016-07" db="EMBL/GenBank/DDBJ databases">
        <title>Complete genome sequence of Altererythrobacter dongtanensis KCTC 22672, a type strain with esterase isolated from tidal flat.</title>
        <authorList>
            <person name="Cheng H."/>
            <person name="Wu Y.-H."/>
            <person name="Zhou P."/>
            <person name="Huo Y.-Y."/>
            <person name="Wang C.-S."/>
            <person name="Xu X.-W."/>
        </authorList>
    </citation>
    <scope>NUCLEOTIDE SEQUENCE [LARGE SCALE GENOMIC DNA]</scope>
    <source>
        <strain evidence="2 3">KCTC 22672</strain>
    </source>
</reference>
<dbReference type="InterPro" id="IPR002931">
    <property type="entry name" value="Transglutaminase-like"/>
</dbReference>
<evidence type="ECO:0000259" key="1">
    <source>
        <dbReference type="SMART" id="SM00460"/>
    </source>
</evidence>
<dbReference type="Proteomes" id="UP000092932">
    <property type="component" value="Chromosome"/>
</dbReference>
<dbReference type="RefSeq" id="WP_067676965.1">
    <property type="nucleotide sequence ID" value="NZ_CP016591.1"/>
</dbReference>
<dbReference type="Gene3D" id="2.60.40.2250">
    <property type="match status" value="1"/>
</dbReference>
<gene>
    <name evidence="2" type="ORF">A6F68_00977</name>
</gene>